<dbReference type="PANTHER" id="PTHR42648">
    <property type="entry name" value="TRANSPOSASE, PUTATIVE-RELATED"/>
    <property type="match status" value="1"/>
</dbReference>
<proteinExistence type="predicted"/>
<dbReference type="InterPro" id="IPR013103">
    <property type="entry name" value="RVT_2"/>
</dbReference>
<dbReference type="Gene3D" id="3.30.420.10">
    <property type="entry name" value="Ribonuclease H-like superfamily/Ribonuclease H"/>
    <property type="match status" value="1"/>
</dbReference>
<accession>A0A803PRG0</accession>
<feature type="compositionally biased region" description="Pro residues" evidence="3">
    <location>
        <begin position="806"/>
        <end position="818"/>
    </location>
</feature>
<evidence type="ECO:0000256" key="3">
    <source>
        <dbReference type="SAM" id="MobiDB-lite"/>
    </source>
</evidence>
<feature type="compositionally biased region" description="Polar residues" evidence="3">
    <location>
        <begin position="425"/>
        <end position="447"/>
    </location>
</feature>
<protein>
    <recommendedName>
        <fullName evidence="4">Integrase catalytic domain-containing protein</fullName>
    </recommendedName>
</protein>
<dbReference type="GO" id="GO:0015074">
    <property type="term" value="P:DNA integration"/>
    <property type="evidence" value="ECO:0007669"/>
    <property type="project" value="InterPro"/>
</dbReference>
<organism evidence="5 6">
    <name type="scientific">Cannabis sativa</name>
    <name type="common">Hemp</name>
    <name type="synonym">Marijuana</name>
    <dbReference type="NCBI Taxonomy" id="3483"/>
    <lineage>
        <taxon>Eukaryota</taxon>
        <taxon>Viridiplantae</taxon>
        <taxon>Streptophyta</taxon>
        <taxon>Embryophyta</taxon>
        <taxon>Tracheophyta</taxon>
        <taxon>Spermatophyta</taxon>
        <taxon>Magnoliopsida</taxon>
        <taxon>eudicotyledons</taxon>
        <taxon>Gunneridae</taxon>
        <taxon>Pentapetalae</taxon>
        <taxon>rosids</taxon>
        <taxon>fabids</taxon>
        <taxon>Rosales</taxon>
        <taxon>Cannabaceae</taxon>
        <taxon>Cannabis</taxon>
    </lineage>
</organism>
<dbReference type="SUPFAM" id="SSF53098">
    <property type="entry name" value="Ribonuclease H-like"/>
    <property type="match status" value="1"/>
</dbReference>
<evidence type="ECO:0000313" key="5">
    <source>
        <dbReference type="EnsemblPlants" id="cds.evm.model.05.694"/>
    </source>
</evidence>
<dbReference type="AlphaFoldDB" id="A0A803PRG0"/>
<keyword evidence="6" id="KW-1185">Reference proteome</keyword>
<dbReference type="EMBL" id="UZAU01000440">
    <property type="status" value="NOT_ANNOTATED_CDS"/>
    <property type="molecule type" value="Genomic_DNA"/>
</dbReference>
<feature type="region of interest" description="Disordered" evidence="3">
    <location>
        <begin position="804"/>
        <end position="827"/>
    </location>
</feature>
<dbReference type="Pfam" id="PF07727">
    <property type="entry name" value="RVT_2"/>
    <property type="match status" value="1"/>
</dbReference>
<dbReference type="Proteomes" id="UP000596661">
    <property type="component" value="Chromosome 5"/>
</dbReference>
<feature type="region of interest" description="Disordered" evidence="3">
    <location>
        <begin position="401"/>
        <end position="455"/>
    </location>
</feature>
<keyword evidence="1" id="KW-0479">Metal-binding</keyword>
<feature type="domain" description="Integrase catalytic" evidence="4">
    <location>
        <begin position="222"/>
        <end position="411"/>
    </location>
</feature>
<dbReference type="InterPro" id="IPR001584">
    <property type="entry name" value="Integrase_cat-core"/>
</dbReference>
<feature type="region of interest" description="Disordered" evidence="3">
    <location>
        <begin position="204"/>
        <end position="233"/>
    </location>
</feature>
<dbReference type="GO" id="GO:0046872">
    <property type="term" value="F:metal ion binding"/>
    <property type="evidence" value="ECO:0007669"/>
    <property type="project" value="UniProtKB-KW"/>
</dbReference>
<dbReference type="GO" id="GO:0003676">
    <property type="term" value="F:nucleic acid binding"/>
    <property type="evidence" value="ECO:0007669"/>
    <property type="project" value="InterPro"/>
</dbReference>
<dbReference type="PROSITE" id="PS50994">
    <property type="entry name" value="INTEGRASE"/>
    <property type="match status" value="1"/>
</dbReference>
<dbReference type="InterPro" id="IPR036397">
    <property type="entry name" value="RNaseH_sf"/>
</dbReference>
<reference evidence="5" key="1">
    <citation type="submission" date="2018-11" db="EMBL/GenBank/DDBJ databases">
        <authorList>
            <person name="Grassa J C."/>
        </authorList>
    </citation>
    <scope>NUCLEOTIDE SEQUENCE [LARGE SCALE GENOMIC DNA]</scope>
</reference>
<dbReference type="InterPro" id="IPR012337">
    <property type="entry name" value="RNaseH-like_sf"/>
</dbReference>
<evidence type="ECO:0000256" key="1">
    <source>
        <dbReference type="ARBA" id="ARBA00022723"/>
    </source>
</evidence>
<dbReference type="PANTHER" id="PTHR42648:SF21">
    <property type="entry name" value="CYSTEINE-RICH RLK (RECEPTOR-LIKE PROTEIN KINASE) 8"/>
    <property type="match status" value="1"/>
</dbReference>
<dbReference type="SUPFAM" id="SSF56672">
    <property type="entry name" value="DNA/RNA polymerases"/>
    <property type="match status" value="1"/>
</dbReference>
<dbReference type="GO" id="GO:0016787">
    <property type="term" value="F:hydrolase activity"/>
    <property type="evidence" value="ECO:0007669"/>
    <property type="project" value="UniProtKB-KW"/>
</dbReference>
<reference evidence="5" key="2">
    <citation type="submission" date="2021-03" db="UniProtKB">
        <authorList>
            <consortium name="EnsemblPlants"/>
        </authorList>
    </citation>
    <scope>IDENTIFICATION</scope>
</reference>
<evidence type="ECO:0000259" key="4">
    <source>
        <dbReference type="PROSITE" id="PS50994"/>
    </source>
</evidence>
<sequence length="865" mass="96978">MEYLSQNDLLLFCNGDYISILLMLRGLKIFSSTFGLVPNEIKTAVCCKGMSETDVTRILELKVLANCEIAKETWEKLKIKNEGTDAVKKSRLRGLTKAFENLSMEEDDSVAEFHAKLCDISKESYALEKTYSNSKLNYELSLSRWKKSKKQKDAVKDKSDVSIELIHQENKKPALEEINGISDETVALLTRNYAKFLKRNYKKNVHGDNKNAPKKNKGGNFKQGQPSTDEKNRGIKCRECDRYGHIQGDESTDEDKQMSCMLKAQGQSSALVNYATTTSLEKSETFGLFSALILRLQTEKDSKVGKVFRLRSDHGKEFKNVIFSDFCNGMGIHHEFSSPKTPQQNGVVERINRFLQEMAWVMLQAKGMSKRFWAEAVNTACYFCNRFDDLEISEEVSVDDDAPVLSGPGPITTKPTQVYPDTPIESLNTEPASSNDLEPDISGQNGEPKTVVIGNPNDTMVTRRKLQNLLAFACYLSQVEPKSVRGALLDEFWLAAMQDEMGSFRRLGGFEDPHLPNHVYKHNKALYGLTQAPRAWYDRLTSFLISHGFTRGTSDSTLFIKHLENGIFVAQIYVDDIILGSTCEREVRTLMTLMTSEFEMSLIGDLSFFLGLQIKQLDHGTFISQSKYVKSMLEKFGYTQVKHAHTPISTTTKLKRDESGDPEEPTLYRSMIGSLLYLTASCPDSSFSVGLCARYQANPKQSHLSAVKQIFKYLAGTVNYGLCGLIHFIDQMLTVPLALQDNSPSLSIMENVVSMSISPEAINIPTSVYPVESEVMASLAEEVFSNAHPCLAIVPYQLMIHDSPSSPRPVSPPSPSLPPFSQKPRTFQGKAPHFSKKGFYFVFSHSASFKEGHSFLLEFKVSCVT</sequence>
<dbReference type="EnsemblPlants" id="evm.model.05.694">
    <property type="protein sequence ID" value="cds.evm.model.05.694"/>
    <property type="gene ID" value="evm.TU.05.694"/>
</dbReference>
<evidence type="ECO:0000313" key="6">
    <source>
        <dbReference type="Proteomes" id="UP000596661"/>
    </source>
</evidence>
<keyword evidence="2" id="KW-0378">Hydrolase</keyword>
<name>A0A803PRG0_CANSA</name>
<dbReference type="InterPro" id="IPR039537">
    <property type="entry name" value="Retrotran_Ty1/copia-like"/>
</dbReference>
<dbReference type="Gramene" id="evm.model.05.694">
    <property type="protein sequence ID" value="cds.evm.model.05.694"/>
    <property type="gene ID" value="evm.TU.05.694"/>
</dbReference>
<dbReference type="InterPro" id="IPR043502">
    <property type="entry name" value="DNA/RNA_pol_sf"/>
</dbReference>
<evidence type="ECO:0000256" key="2">
    <source>
        <dbReference type="ARBA" id="ARBA00022801"/>
    </source>
</evidence>